<dbReference type="OrthoDB" id="9787143at2"/>
<evidence type="ECO:0000256" key="3">
    <source>
        <dbReference type="ARBA" id="ARBA00022692"/>
    </source>
</evidence>
<evidence type="ECO:0000256" key="4">
    <source>
        <dbReference type="ARBA" id="ARBA00022989"/>
    </source>
</evidence>
<dbReference type="EMBL" id="JRMQ02000001">
    <property type="protein sequence ID" value="TLE03372.1"/>
    <property type="molecule type" value="Genomic_DNA"/>
</dbReference>
<keyword evidence="2" id="KW-1003">Cell membrane</keyword>
<keyword evidence="4 6" id="KW-1133">Transmembrane helix</keyword>
<evidence type="ECO:0000256" key="2">
    <source>
        <dbReference type="ARBA" id="ARBA00022475"/>
    </source>
</evidence>
<reference evidence="8 9" key="1">
    <citation type="journal article" date="2014" name="Genome Announc.">
        <title>Draft genome sequences of eight enterohepatic helicobacter species isolated from both laboratory and wild rodents.</title>
        <authorList>
            <person name="Sheh A."/>
            <person name="Shen Z."/>
            <person name="Fox J.G."/>
        </authorList>
    </citation>
    <scope>NUCLEOTIDE SEQUENCE [LARGE SCALE GENOMIC DNA]</scope>
    <source>
        <strain evidence="8 9">MIT 01-6451</strain>
    </source>
</reference>
<evidence type="ECO:0000313" key="9">
    <source>
        <dbReference type="Proteomes" id="UP000029707"/>
    </source>
</evidence>
<dbReference type="InterPro" id="IPR011577">
    <property type="entry name" value="Cyt_b561_bac/Ni-Hgenase"/>
</dbReference>
<gene>
    <name evidence="8" type="ORF">LS65_000970</name>
</gene>
<comment type="caution">
    <text evidence="8">The sequence shown here is derived from an EMBL/GenBank/DDBJ whole genome shotgun (WGS) entry which is preliminary data.</text>
</comment>
<dbReference type="InterPro" id="IPR016174">
    <property type="entry name" value="Di-haem_cyt_TM"/>
</dbReference>
<dbReference type="PANTHER" id="PTHR30485">
    <property type="entry name" value="NI/FE-HYDROGENASE 1 B-TYPE CYTOCHROME SUBUNIT"/>
    <property type="match status" value="1"/>
</dbReference>
<accession>A0A4U8TRT2</accession>
<dbReference type="Gene3D" id="1.20.950.20">
    <property type="entry name" value="Transmembrane di-heme cytochromes, Chain C"/>
    <property type="match status" value="1"/>
</dbReference>
<dbReference type="SUPFAM" id="SSF81342">
    <property type="entry name" value="Transmembrane di-heme cytochromes"/>
    <property type="match status" value="1"/>
</dbReference>
<sequence>MKEVKITRQSAQNRIVHWGVAISIFGLIFSGILQMPISKRYMLNELPLMAWSGDYSISLVVHYVFAIALLFFVGFHLMFHFGRKEFDILPKKGDFGKSIAVIKAMLFKGEEPPSEKYLPEQRLAYAGIAMVILLLVITGMIKTYKNLAGFNLSEGVMFWVTQLHNLGMFLMILAIIGHLAAFIFKANRPLFSGMFSGKVSAKYILHRHRLWKNGVERAKKALEQTPSQSSR</sequence>
<organism evidence="8 9">
    <name type="scientific">Helicobacter japonicus</name>
    <dbReference type="NCBI Taxonomy" id="425400"/>
    <lineage>
        <taxon>Bacteria</taxon>
        <taxon>Pseudomonadati</taxon>
        <taxon>Campylobacterota</taxon>
        <taxon>Epsilonproteobacteria</taxon>
        <taxon>Campylobacterales</taxon>
        <taxon>Helicobacteraceae</taxon>
        <taxon>Helicobacter</taxon>
    </lineage>
</organism>
<feature type="transmembrane region" description="Helical" evidence="6">
    <location>
        <begin position="57"/>
        <end position="79"/>
    </location>
</feature>
<feature type="transmembrane region" description="Helical" evidence="6">
    <location>
        <begin position="123"/>
        <end position="144"/>
    </location>
</feature>
<name>A0A4U8TRT2_9HELI</name>
<dbReference type="GO" id="GO:0005886">
    <property type="term" value="C:plasma membrane"/>
    <property type="evidence" value="ECO:0007669"/>
    <property type="project" value="UniProtKB-SubCell"/>
</dbReference>
<evidence type="ECO:0000259" key="7">
    <source>
        <dbReference type="Pfam" id="PF01292"/>
    </source>
</evidence>
<dbReference type="InterPro" id="IPR051542">
    <property type="entry name" value="Hydrogenase_cytochrome"/>
</dbReference>
<keyword evidence="9" id="KW-1185">Reference proteome</keyword>
<keyword evidence="5 6" id="KW-0472">Membrane</keyword>
<feature type="transmembrane region" description="Helical" evidence="6">
    <location>
        <begin position="164"/>
        <end position="184"/>
    </location>
</feature>
<dbReference type="STRING" id="425400.LS65_06115"/>
<evidence type="ECO:0000256" key="1">
    <source>
        <dbReference type="ARBA" id="ARBA00004651"/>
    </source>
</evidence>
<feature type="domain" description="Cytochrome b561 bacterial/Ni-hydrogenase" evidence="7">
    <location>
        <begin position="9"/>
        <end position="197"/>
    </location>
</feature>
<dbReference type="Proteomes" id="UP000029707">
    <property type="component" value="Unassembled WGS sequence"/>
</dbReference>
<proteinExistence type="predicted"/>
<dbReference type="GO" id="GO:0009055">
    <property type="term" value="F:electron transfer activity"/>
    <property type="evidence" value="ECO:0007669"/>
    <property type="project" value="InterPro"/>
</dbReference>
<dbReference type="PANTHER" id="PTHR30485:SF1">
    <property type="entry name" value="CYTOCHROME YDHU-RELATED"/>
    <property type="match status" value="1"/>
</dbReference>
<dbReference type="Pfam" id="PF01292">
    <property type="entry name" value="Ni_hydr_CYTB"/>
    <property type="match status" value="1"/>
</dbReference>
<dbReference type="GO" id="GO:0020037">
    <property type="term" value="F:heme binding"/>
    <property type="evidence" value="ECO:0007669"/>
    <property type="project" value="TreeGrafter"/>
</dbReference>
<dbReference type="RefSeq" id="WP_034362406.1">
    <property type="nucleotide sequence ID" value="NZ_CAMRWY010000002.1"/>
</dbReference>
<dbReference type="AlphaFoldDB" id="A0A4U8TRT2"/>
<evidence type="ECO:0000256" key="5">
    <source>
        <dbReference type="ARBA" id="ARBA00023136"/>
    </source>
</evidence>
<comment type="subcellular location">
    <subcellularLocation>
        <location evidence="1">Cell membrane</location>
        <topology evidence="1">Multi-pass membrane protein</topology>
    </subcellularLocation>
</comment>
<feature type="transmembrane region" description="Helical" evidence="6">
    <location>
        <begin position="15"/>
        <end position="37"/>
    </location>
</feature>
<protein>
    <submittedName>
        <fullName evidence="8">Cytochrome b/b6 domain-containing protein</fullName>
    </submittedName>
</protein>
<evidence type="ECO:0000313" key="8">
    <source>
        <dbReference type="EMBL" id="TLE03372.1"/>
    </source>
</evidence>
<keyword evidence="3 6" id="KW-0812">Transmembrane</keyword>
<dbReference type="GO" id="GO:0022904">
    <property type="term" value="P:respiratory electron transport chain"/>
    <property type="evidence" value="ECO:0007669"/>
    <property type="project" value="InterPro"/>
</dbReference>
<evidence type="ECO:0000256" key="6">
    <source>
        <dbReference type="SAM" id="Phobius"/>
    </source>
</evidence>